<protein>
    <submittedName>
        <fullName evidence="1">Uncharacterized protein</fullName>
    </submittedName>
</protein>
<organism evidence="1 2">
    <name type="scientific">Nocardioides oceani</name>
    <dbReference type="NCBI Taxonomy" id="3058369"/>
    <lineage>
        <taxon>Bacteria</taxon>
        <taxon>Bacillati</taxon>
        <taxon>Actinomycetota</taxon>
        <taxon>Actinomycetes</taxon>
        <taxon>Propionibacteriales</taxon>
        <taxon>Nocardioidaceae</taxon>
        <taxon>Nocardioides</taxon>
    </lineage>
</organism>
<evidence type="ECO:0000313" key="2">
    <source>
        <dbReference type="Proteomes" id="UP001168620"/>
    </source>
</evidence>
<proteinExistence type="predicted"/>
<dbReference type="EMBL" id="JAUHJQ010000003">
    <property type="protein sequence ID" value="MDN4173263.1"/>
    <property type="molecule type" value="Genomic_DNA"/>
</dbReference>
<reference evidence="1" key="1">
    <citation type="submission" date="2023-06" db="EMBL/GenBank/DDBJ databases">
        <title>Draft genome sequence of Nocardioides sp. SOB77.</title>
        <authorList>
            <person name="Zhang G."/>
        </authorList>
    </citation>
    <scope>NUCLEOTIDE SEQUENCE</scope>
    <source>
        <strain evidence="1">SOB77</strain>
    </source>
</reference>
<accession>A0ABT8FF14</accession>
<name>A0ABT8FF14_9ACTN</name>
<keyword evidence="2" id="KW-1185">Reference proteome</keyword>
<sequence length="190" mass="19574">MPSPSTQPFTTGDEAAERVAADPFWSVVRRRHPDVDVVVLPAGDAAPPDPAEVASLPEVDAADAAEGAARGEAEALALWTALVGAEPGTIRTRWAAGRASGTHRLETTLRLDDVDPTAAVAAVGRAEDALAADGWHVLAPGDGLPRVLAGRGEGLGRAELQLVHAPAEARLVLRVRAGDVRLGTPSEVDA</sequence>
<evidence type="ECO:0000313" key="1">
    <source>
        <dbReference type="EMBL" id="MDN4173263.1"/>
    </source>
</evidence>
<dbReference type="Proteomes" id="UP001168620">
    <property type="component" value="Unassembled WGS sequence"/>
</dbReference>
<comment type="caution">
    <text evidence="1">The sequence shown here is derived from an EMBL/GenBank/DDBJ whole genome shotgun (WGS) entry which is preliminary data.</text>
</comment>
<gene>
    <name evidence="1" type="ORF">QWY28_09945</name>
</gene>
<dbReference type="RefSeq" id="WP_300952370.1">
    <property type="nucleotide sequence ID" value="NZ_JAUHJQ010000003.1"/>
</dbReference>